<comment type="subcellular location">
    <subcellularLocation>
        <location evidence="1">Cell surface</location>
    </subcellularLocation>
</comment>
<sequence>MVSKNEKGFTLLESLLSLTIVVLLAQWLFPLMFHMAIKLENGSKEGTGMRLLYEELQEHFVQKNGNAQRKEGNTDYQLYWGENEKSKQFACVQTSETKRCLEEQ</sequence>
<accession>G9QPN2</accession>
<organism evidence="4 5">
    <name type="scientific">Bacillus smithii 7_3_47FAA</name>
    <dbReference type="NCBI Taxonomy" id="665952"/>
    <lineage>
        <taxon>Bacteria</taxon>
        <taxon>Bacillati</taxon>
        <taxon>Bacillota</taxon>
        <taxon>Bacilli</taxon>
        <taxon>Bacillales</taxon>
        <taxon>Bacillaceae</taxon>
        <taxon>Bacillus</taxon>
    </lineage>
</organism>
<reference evidence="4 5" key="1">
    <citation type="submission" date="2011-09" db="EMBL/GenBank/DDBJ databases">
        <title>The Genome Sequence of Bacillus smithii 7_3_47FAA.</title>
        <authorList>
            <consortium name="The Broad Institute Genome Sequencing Platform"/>
            <person name="Earl A."/>
            <person name="Ward D."/>
            <person name="Feldgarden M."/>
            <person name="Gevers D."/>
            <person name="Daigneault M."/>
            <person name="Strauss J."/>
            <person name="Allen-Vercoe E."/>
            <person name="Young S.K."/>
            <person name="Zeng Q."/>
            <person name="Gargeya S."/>
            <person name="Fitzgerald M."/>
            <person name="Haas B."/>
            <person name="Abouelleil A."/>
            <person name="Alvarado L."/>
            <person name="Arachchi H.M."/>
            <person name="Berlin A."/>
            <person name="Brown A."/>
            <person name="Chapman S.B."/>
            <person name="Chen Z."/>
            <person name="Dunbar C."/>
            <person name="Freedman E."/>
            <person name="Gearin G."/>
            <person name="Goldberg J."/>
            <person name="Griggs A."/>
            <person name="Gujja S."/>
            <person name="Heiman D."/>
            <person name="Howarth C."/>
            <person name="Larson L."/>
            <person name="Lui A."/>
            <person name="MacDonald P.J.P."/>
            <person name="Montmayeur A."/>
            <person name="Murphy C."/>
            <person name="Neiman D."/>
            <person name="Pearson M."/>
            <person name="Priest M."/>
            <person name="Roberts A."/>
            <person name="Saif S."/>
            <person name="Shea T."/>
            <person name="Shenoy N."/>
            <person name="Sisk P."/>
            <person name="Stolte C."/>
            <person name="Sykes S."/>
            <person name="Wortman J."/>
            <person name="Nusbaum C."/>
            <person name="Birren B."/>
        </authorList>
    </citation>
    <scope>NUCLEOTIDE SEQUENCE [LARGE SCALE GENOMIC DNA]</scope>
    <source>
        <strain evidence="4 5">7_3_47FAA</strain>
    </source>
</reference>
<keyword evidence="2" id="KW-0178">Competence</keyword>
<keyword evidence="3" id="KW-0472">Membrane</keyword>
<dbReference type="AlphaFoldDB" id="G9QPN2"/>
<dbReference type="RefSeq" id="WP_003355328.1">
    <property type="nucleotide sequence ID" value="NZ_JH414764.1"/>
</dbReference>
<protein>
    <submittedName>
        <fullName evidence="4">Prepilin-type N-terminal cleavage/methylation domain-containing protein</fullName>
    </submittedName>
</protein>
<keyword evidence="3" id="KW-0812">Transmembrane</keyword>
<dbReference type="GO" id="GO:0030420">
    <property type="term" value="P:establishment of competence for transformation"/>
    <property type="evidence" value="ECO:0007669"/>
    <property type="project" value="UniProtKB-KW"/>
</dbReference>
<dbReference type="HOGENOM" id="CLU_2244581_0_0_9"/>
<evidence type="ECO:0000313" key="4">
    <source>
        <dbReference type="EMBL" id="EHL73673.1"/>
    </source>
</evidence>
<dbReference type="EMBL" id="ACWF01000156">
    <property type="protein sequence ID" value="EHL73673.1"/>
    <property type="molecule type" value="Genomic_DNA"/>
</dbReference>
<evidence type="ECO:0000256" key="1">
    <source>
        <dbReference type="ARBA" id="ARBA00004241"/>
    </source>
</evidence>
<keyword evidence="5" id="KW-1185">Reference proteome</keyword>
<evidence type="ECO:0000256" key="2">
    <source>
        <dbReference type="ARBA" id="ARBA00023287"/>
    </source>
</evidence>
<feature type="transmembrane region" description="Helical" evidence="3">
    <location>
        <begin position="15"/>
        <end position="37"/>
    </location>
</feature>
<dbReference type="Pfam" id="PF07963">
    <property type="entry name" value="N_methyl"/>
    <property type="match status" value="1"/>
</dbReference>
<gene>
    <name evidence="4" type="ORF">HMPREF1015_00249</name>
</gene>
<keyword evidence="3" id="KW-1133">Transmembrane helix</keyword>
<evidence type="ECO:0000256" key="3">
    <source>
        <dbReference type="SAM" id="Phobius"/>
    </source>
</evidence>
<evidence type="ECO:0000313" key="5">
    <source>
        <dbReference type="Proteomes" id="UP000011747"/>
    </source>
</evidence>
<comment type="caution">
    <text evidence="4">The sequence shown here is derived from an EMBL/GenBank/DDBJ whole genome shotgun (WGS) entry which is preliminary data.</text>
</comment>
<dbReference type="NCBIfam" id="TIGR02532">
    <property type="entry name" value="IV_pilin_GFxxxE"/>
    <property type="match status" value="1"/>
</dbReference>
<name>G9QPN2_9BACI</name>
<dbReference type="Proteomes" id="UP000011747">
    <property type="component" value="Unassembled WGS sequence"/>
</dbReference>
<proteinExistence type="predicted"/>
<dbReference type="GO" id="GO:0009986">
    <property type="term" value="C:cell surface"/>
    <property type="evidence" value="ECO:0007669"/>
    <property type="project" value="UniProtKB-SubCell"/>
</dbReference>
<dbReference type="InterPro" id="IPR012902">
    <property type="entry name" value="N_methyl_site"/>
</dbReference>
<dbReference type="PATRIC" id="fig|665952.3.peg.3135"/>